<name>A0ABU6DHH3_9BACL</name>
<protein>
    <submittedName>
        <fullName evidence="1">Uncharacterized protein</fullName>
    </submittedName>
</protein>
<accession>A0ABU6DHH3</accession>
<dbReference type="EMBL" id="JAROBY010000045">
    <property type="protein sequence ID" value="MEB4797194.1"/>
    <property type="molecule type" value="Genomic_DNA"/>
</dbReference>
<comment type="caution">
    <text evidence="1">The sequence shown here is derived from an EMBL/GenBank/DDBJ whole genome shotgun (WGS) entry which is preliminary data.</text>
</comment>
<reference evidence="1 2" key="1">
    <citation type="submission" date="2023-03" db="EMBL/GenBank/DDBJ databases">
        <title>Bacillus Genome Sequencing.</title>
        <authorList>
            <person name="Dunlap C."/>
        </authorList>
    </citation>
    <scope>NUCLEOTIDE SEQUENCE [LARGE SCALE GENOMIC DNA]</scope>
    <source>
        <strain evidence="1 2">NRS-1351</strain>
    </source>
</reference>
<evidence type="ECO:0000313" key="2">
    <source>
        <dbReference type="Proteomes" id="UP001355653"/>
    </source>
</evidence>
<dbReference type="RefSeq" id="WP_127449854.1">
    <property type="nucleotide sequence ID" value="NZ_JAROBY010000045.1"/>
</dbReference>
<keyword evidence="2" id="KW-1185">Reference proteome</keyword>
<gene>
    <name evidence="1" type="ORF">P5G65_25135</name>
</gene>
<dbReference type="Proteomes" id="UP001355653">
    <property type="component" value="Unassembled WGS sequence"/>
</dbReference>
<proteinExistence type="predicted"/>
<organism evidence="1 2">
    <name type="scientific">Paenibacillus chondroitinus</name>
    <dbReference type="NCBI Taxonomy" id="59842"/>
    <lineage>
        <taxon>Bacteria</taxon>
        <taxon>Bacillati</taxon>
        <taxon>Bacillota</taxon>
        <taxon>Bacilli</taxon>
        <taxon>Bacillales</taxon>
        <taxon>Paenibacillaceae</taxon>
        <taxon>Paenibacillus</taxon>
    </lineage>
</organism>
<sequence length="70" mass="8232">MKNETKILTSLLITRKERITSTYKELELVVQNLELFIKSSEQVGDSSPIVSIALRYLKRYQVERLKKLFT</sequence>
<evidence type="ECO:0000313" key="1">
    <source>
        <dbReference type="EMBL" id="MEB4797194.1"/>
    </source>
</evidence>